<dbReference type="PANTHER" id="PTHR43124:SF3">
    <property type="entry name" value="CHLORAMPHENICOL EFFLUX PUMP RV0191"/>
    <property type="match status" value="1"/>
</dbReference>
<evidence type="ECO:0000256" key="1">
    <source>
        <dbReference type="ARBA" id="ARBA00004651"/>
    </source>
</evidence>
<dbReference type="RefSeq" id="WP_132871669.1">
    <property type="nucleotide sequence ID" value="NZ_SMGG01000003.1"/>
</dbReference>
<dbReference type="Pfam" id="PF07690">
    <property type="entry name" value="MFS_1"/>
    <property type="match status" value="1"/>
</dbReference>
<dbReference type="OrthoDB" id="3170675at2"/>
<dbReference type="EMBL" id="SMGG01000003">
    <property type="protein sequence ID" value="TCK61971.1"/>
    <property type="molecule type" value="Genomic_DNA"/>
</dbReference>
<comment type="subcellular location">
    <subcellularLocation>
        <location evidence="1">Cell membrane</location>
        <topology evidence="1">Multi-pass membrane protein</topology>
    </subcellularLocation>
</comment>
<feature type="transmembrane region" description="Helical" evidence="6">
    <location>
        <begin position="107"/>
        <end position="128"/>
    </location>
</feature>
<dbReference type="SUPFAM" id="SSF103473">
    <property type="entry name" value="MFS general substrate transporter"/>
    <property type="match status" value="1"/>
</dbReference>
<name>A0A4V2PSA5_9BACT</name>
<feature type="transmembrane region" description="Helical" evidence="6">
    <location>
        <begin position="216"/>
        <end position="241"/>
    </location>
</feature>
<dbReference type="PROSITE" id="PS50850">
    <property type="entry name" value="MFS"/>
    <property type="match status" value="1"/>
</dbReference>
<evidence type="ECO:0000259" key="7">
    <source>
        <dbReference type="PROSITE" id="PS50850"/>
    </source>
</evidence>
<feature type="transmembrane region" description="Helical" evidence="6">
    <location>
        <begin position="253"/>
        <end position="274"/>
    </location>
</feature>
<dbReference type="PANTHER" id="PTHR43124">
    <property type="entry name" value="PURINE EFFLUX PUMP PBUE"/>
    <property type="match status" value="1"/>
</dbReference>
<evidence type="ECO:0000256" key="6">
    <source>
        <dbReference type="SAM" id="Phobius"/>
    </source>
</evidence>
<keyword evidence="3 6" id="KW-0812">Transmembrane</keyword>
<reference evidence="8 9" key="1">
    <citation type="submission" date="2019-03" db="EMBL/GenBank/DDBJ databases">
        <title>Genomic Encyclopedia of Type Strains, Phase IV (KMG-IV): sequencing the most valuable type-strain genomes for metagenomic binning, comparative biology and taxonomic classification.</title>
        <authorList>
            <person name="Goeker M."/>
        </authorList>
    </citation>
    <scope>NUCLEOTIDE SEQUENCE [LARGE SCALE GENOMIC DNA]</scope>
    <source>
        <strain evidence="8 9">DSM 24984</strain>
    </source>
</reference>
<dbReference type="AlphaFoldDB" id="A0A4V2PSA5"/>
<dbReference type="InterPro" id="IPR050189">
    <property type="entry name" value="MFS_Efflux_Transporters"/>
</dbReference>
<evidence type="ECO:0000313" key="9">
    <source>
        <dbReference type="Proteomes" id="UP000294614"/>
    </source>
</evidence>
<dbReference type="InterPro" id="IPR020846">
    <property type="entry name" value="MFS_dom"/>
</dbReference>
<evidence type="ECO:0000256" key="4">
    <source>
        <dbReference type="ARBA" id="ARBA00022989"/>
    </source>
</evidence>
<feature type="transmembrane region" description="Helical" evidence="6">
    <location>
        <begin position="305"/>
        <end position="328"/>
    </location>
</feature>
<feature type="transmembrane region" description="Helical" evidence="6">
    <location>
        <begin position="372"/>
        <end position="390"/>
    </location>
</feature>
<keyword evidence="9" id="KW-1185">Reference proteome</keyword>
<feature type="transmembrane region" description="Helical" evidence="6">
    <location>
        <begin position="77"/>
        <end position="95"/>
    </location>
</feature>
<dbReference type="GO" id="GO:0022857">
    <property type="term" value="F:transmembrane transporter activity"/>
    <property type="evidence" value="ECO:0007669"/>
    <property type="project" value="InterPro"/>
</dbReference>
<evidence type="ECO:0000313" key="8">
    <source>
        <dbReference type="EMBL" id="TCK61971.1"/>
    </source>
</evidence>
<protein>
    <submittedName>
        <fullName evidence="8">Putative MFS family arabinose efflux permease</fullName>
    </submittedName>
</protein>
<sequence length="398" mass="42846">MLKNKFSFPLIILATIYLASISAPLNQFKVPPIMTVIMAELGVDLSKAGLMMSVFALVGIFISLPSGFIVHRLGLKSSGILAVASLFIGSFIGWFADNAFGMLSSRIIEGIGMCLISVVAPAVIAAWFAPEKRGMPMGIWSTWVALGSIVMLLVAPVLNGWLGWKSVWGATTIYTAVILCLMIYPFRMPERDEAPHYYACEGHSLDVRRVYSSAGIWLLAAVFLVFNVMVLAVCSFTPVYLESSFGYSREKASAVTSLFLVASLISGPVTGFIIHRYRVFRGVLLTCLFILSMTVVIPFHVEGTAVPLCLFCIGIVAGMIPPATFSAVPEVIKDPKSIGIGMSVVAFGQYLGMGGGPVLFGGIAEKYGWETASYSLVPVLLLGVAAAYFLKLEKRTCS</sequence>
<organism evidence="8 9">
    <name type="scientific">Seleniivibrio woodruffii</name>
    <dbReference type="NCBI Taxonomy" id="1078050"/>
    <lineage>
        <taxon>Bacteria</taxon>
        <taxon>Pseudomonadati</taxon>
        <taxon>Deferribacterota</taxon>
        <taxon>Deferribacteres</taxon>
        <taxon>Deferribacterales</taxon>
        <taxon>Geovibrionaceae</taxon>
        <taxon>Seleniivibrio</taxon>
    </lineage>
</organism>
<dbReference type="Proteomes" id="UP000294614">
    <property type="component" value="Unassembled WGS sequence"/>
</dbReference>
<feature type="transmembrane region" description="Helical" evidence="6">
    <location>
        <begin position="140"/>
        <end position="161"/>
    </location>
</feature>
<evidence type="ECO:0000256" key="3">
    <source>
        <dbReference type="ARBA" id="ARBA00022692"/>
    </source>
</evidence>
<keyword evidence="2" id="KW-1003">Cell membrane</keyword>
<evidence type="ECO:0000256" key="5">
    <source>
        <dbReference type="ARBA" id="ARBA00023136"/>
    </source>
</evidence>
<dbReference type="GO" id="GO:0005886">
    <property type="term" value="C:plasma membrane"/>
    <property type="evidence" value="ECO:0007669"/>
    <property type="project" value="UniProtKB-SubCell"/>
</dbReference>
<feature type="transmembrane region" description="Helical" evidence="6">
    <location>
        <begin position="167"/>
        <end position="186"/>
    </location>
</feature>
<gene>
    <name evidence="8" type="ORF">C8D98_0479</name>
</gene>
<dbReference type="InterPro" id="IPR011701">
    <property type="entry name" value="MFS"/>
</dbReference>
<feature type="transmembrane region" description="Helical" evidence="6">
    <location>
        <begin position="279"/>
        <end position="299"/>
    </location>
</feature>
<evidence type="ECO:0000256" key="2">
    <source>
        <dbReference type="ARBA" id="ARBA00022475"/>
    </source>
</evidence>
<feature type="transmembrane region" description="Helical" evidence="6">
    <location>
        <begin position="48"/>
        <end position="70"/>
    </location>
</feature>
<dbReference type="Gene3D" id="1.20.1250.20">
    <property type="entry name" value="MFS general substrate transporter like domains"/>
    <property type="match status" value="2"/>
</dbReference>
<keyword evidence="5 6" id="KW-0472">Membrane</keyword>
<dbReference type="InterPro" id="IPR036259">
    <property type="entry name" value="MFS_trans_sf"/>
</dbReference>
<feature type="domain" description="Major facilitator superfamily (MFS) profile" evidence="7">
    <location>
        <begin position="12"/>
        <end position="395"/>
    </location>
</feature>
<proteinExistence type="predicted"/>
<keyword evidence="4 6" id="KW-1133">Transmembrane helix</keyword>
<comment type="caution">
    <text evidence="8">The sequence shown here is derived from an EMBL/GenBank/DDBJ whole genome shotgun (WGS) entry which is preliminary data.</text>
</comment>
<accession>A0A4V2PSA5</accession>
<feature type="transmembrane region" description="Helical" evidence="6">
    <location>
        <begin position="340"/>
        <end position="360"/>
    </location>
</feature>